<gene>
    <name evidence="2" type="ORF">K444DRAFT_628690</name>
</gene>
<sequence>MSSKKSAQVAVLKSLQLSISINFDTFHTSRCATNTFADIQNADASTAKFLTHHCQRTICKKHLKLKLEIGGDDWQYGGDLDTLGGVEESVGESSTENEDTIMEQESEQEQSEEEDDAVPEDIDYEEESRKKVFEWLKRNEELERISKRSFTNPYIKQCPIPAT</sequence>
<dbReference type="EMBL" id="KZ613786">
    <property type="protein sequence ID" value="PMD61672.1"/>
    <property type="molecule type" value="Genomic_DNA"/>
</dbReference>
<evidence type="ECO:0000256" key="1">
    <source>
        <dbReference type="SAM" id="MobiDB-lite"/>
    </source>
</evidence>
<accession>A0A2J6TF87</accession>
<keyword evidence="3" id="KW-1185">Reference proteome</keyword>
<dbReference type="Proteomes" id="UP000235371">
    <property type="component" value="Unassembled WGS sequence"/>
</dbReference>
<dbReference type="InParanoid" id="A0A2J6TF87"/>
<name>A0A2J6TF87_9HELO</name>
<feature type="compositionally biased region" description="Low complexity" evidence="1">
    <location>
        <begin position="84"/>
        <end position="94"/>
    </location>
</feature>
<dbReference type="AlphaFoldDB" id="A0A2J6TF87"/>
<feature type="compositionally biased region" description="Acidic residues" evidence="1">
    <location>
        <begin position="95"/>
        <end position="125"/>
    </location>
</feature>
<protein>
    <submittedName>
        <fullName evidence="2">Uncharacterized protein</fullName>
    </submittedName>
</protein>
<dbReference type="GeneID" id="36591025"/>
<feature type="region of interest" description="Disordered" evidence="1">
    <location>
        <begin position="83"/>
        <end position="125"/>
    </location>
</feature>
<dbReference type="RefSeq" id="XP_024738576.1">
    <property type="nucleotide sequence ID" value="XM_024882948.1"/>
</dbReference>
<proteinExistence type="predicted"/>
<evidence type="ECO:0000313" key="2">
    <source>
        <dbReference type="EMBL" id="PMD61672.1"/>
    </source>
</evidence>
<reference evidence="2 3" key="1">
    <citation type="submission" date="2016-04" db="EMBL/GenBank/DDBJ databases">
        <title>A degradative enzymes factory behind the ericoid mycorrhizal symbiosis.</title>
        <authorList>
            <consortium name="DOE Joint Genome Institute"/>
            <person name="Martino E."/>
            <person name="Morin E."/>
            <person name="Grelet G."/>
            <person name="Kuo A."/>
            <person name="Kohler A."/>
            <person name="Daghino S."/>
            <person name="Barry K."/>
            <person name="Choi C."/>
            <person name="Cichocki N."/>
            <person name="Clum A."/>
            <person name="Copeland A."/>
            <person name="Hainaut M."/>
            <person name="Haridas S."/>
            <person name="Labutti K."/>
            <person name="Lindquist E."/>
            <person name="Lipzen A."/>
            <person name="Khouja H.-R."/>
            <person name="Murat C."/>
            <person name="Ohm R."/>
            <person name="Olson A."/>
            <person name="Spatafora J."/>
            <person name="Veneault-Fourrey C."/>
            <person name="Henrissat B."/>
            <person name="Grigoriev I."/>
            <person name="Martin F."/>
            <person name="Perotto S."/>
        </authorList>
    </citation>
    <scope>NUCLEOTIDE SEQUENCE [LARGE SCALE GENOMIC DNA]</scope>
    <source>
        <strain evidence="2 3">E</strain>
    </source>
</reference>
<organism evidence="2 3">
    <name type="scientific">Hyaloscypha bicolor E</name>
    <dbReference type="NCBI Taxonomy" id="1095630"/>
    <lineage>
        <taxon>Eukaryota</taxon>
        <taxon>Fungi</taxon>
        <taxon>Dikarya</taxon>
        <taxon>Ascomycota</taxon>
        <taxon>Pezizomycotina</taxon>
        <taxon>Leotiomycetes</taxon>
        <taxon>Helotiales</taxon>
        <taxon>Hyaloscyphaceae</taxon>
        <taxon>Hyaloscypha</taxon>
        <taxon>Hyaloscypha bicolor</taxon>
    </lineage>
</organism>
<evidence type="ECO:0000313" key="3">
    <source>
        <dbReference type="Proteomes" id="UP000235371"/>
    </source>
</evidence>